<gene>
    <name evidence="3" type="ORF">NNJEOMEG_01369</name>
</gene>
<protein>
    <recommendedName>
        <fullName evidence="2">Calcineurin-like phosphoesterase domain-containing protein</fullName>
    </recommendedName>
</protein>
<comment type="similarity">
    <text evidence="1">Belongs to the metallophosphoesterase superfamily. YfcE family.</text>
</comment>
<accession>A0A6V8LZ79</accession>
<keyword evidence="4" id="KW-1185">Reference proteome</keyword>
<dbReference type="PIRSF" id="PIRSF000883">
    <property type="entry name" value="Pesterase_MJ0912"/>
    <property type="match status" value="1"/>
</dbReference>
<dbReference type="AlphaFoldDB" id="A0A6V8LZ79"/>
<dbReference type="InterPro" id="IPR050126">
    <property type="entry name" value="Ap4A_hydrolase"/>
</dbReference>
<evidence type="ECO:0000313" key="3">
    <source>
        <dbReference type="EMBL" id="GFK93535.1"/>
    </source>
</evidence>
<feature type="domain" description="Calcineurin-like phosphoesterase" evidence="2">
    <location>
        <begin position="1"/>
        <end position="210"/>
    </location>
</feature>
<evidence type="ECO:0000259" key="2">
    <source>
        <dbReference type="Pfam" id="PF12850"/>
    </source>
</evidence>
<dbReference type="GO" id="GO:0005737">
    <property type="term" value="C:cytoplasm"/>
    <property type="evidence" value="ECO:0007669"/>
    <property type="project" value="TreeGrafter"/>
</dbReference>
<dbReference type="InterPro" id="IPR029052">
    <property type="entry name" value="Metallo-depent_PP-like"/>
</dbReference>
<dbReference type="InterPro" id="IPR011152">
    <property type="entry name" value="Pesterase_MJ0912"/>
</dbReference>
<name>A0A6V8LZ79_9BACT</name>
<dbReference type="RefSeq" id="WP_173082659.1">
    <property type="nucleotide sequence ID" value="NZ_BLTE01000005.1"/>
</dbReference>
<dbReference type="GO" id="GO:0016791">
    <property type="term" value="F:phosphatase activity"/>
    <property type="evidence" value="ECO:0007669"/>
    <property type="project" value="TreeGrafter"/>
</dbReference>
<proteinExistence type="inferred from homology"/>
<reference evidence="3 4" key="1">
    <citation type="submission" date="2020-04" db="EMBL/GenBank/DDBJ databases">
        <authorList>
            <consortium name="Desulfovibrio sp. FSS-1 genome sequencing consortium"/>
            <person name="Shimoshige H."/>
            <person name="Kobayashi H."/>
            <person name="Maekawa T."/>
        </authorList>
    </citation>
    <scope>NUCLEOTIDE SEQUENCE [LARGE SCALE GENOMIC DNA]</scope>
    <source>
        <strain evidence="3 4">SIID29052-01</strain>
    </source>
</reference>
<dbReference type="SUPFAM" id="SSF56300">
    <property type="entry name" value="Metallo-dependent phosphatases"/>
    <property type="match status" value="1"/>
</dbReference>
<organism evidence="3 4">
    <name type="scientific">Fundidesulfovibrio magnetotacticus</name>
    <dbReference type="NCBI Taxonomy" id="2730080"/>
    <lineage>
        <taxon>Bacteria</taxon>
        <taxon>Pseudomonadati</taxon>
        <taxon>Thermodesulfobacteriota</taxon>
        <taxon>Desulfovibrionia</taxon>
        <taxon>Desulfovibrionales</taxon>
        <taxon>Desulfovibrionaceae</taxon>
        <taxon>Fundidesulfovibrio</taxon>
    </lineage>
</organism>
<reference evidence="3 4" key="2">
    <citation type="submission" date="2020-05" db="EMBL/GenBank/DDBJ databases">
        <title>Draft genome sequence of Desulfovibrio sp. strainFSS-1.</title>
        <authorList>
            <person name="Shimoshige H."/>
            <person name="Kobayashi H."/>
            <person name="Maekawa T."/>
        </authorList>
    </citation>
    <scope>NUCLEOTIDE SEQUENCE [LARGE SCALE GENOMIC DNA]</scope>
    <source>
        <strain evidence="3 4">SIID29052-01</strain>
    </source>
</reference>
<dbReference type="EMBL" id="BLTE01000005">
    <property type="protein sequence ID" value="GFK93535.1"/>
    <property type="molecule type" value="Genomic_DNA"/>
</dbReference>
<dbReference type="PANTHER" id="PTHR42850">
    <property type="entry name" value="METALLOPHOSPHOESTERASE"/>
    <property type="match status" value="1"/>
</dbReference>
<dbReference type="Pfam" id="PF12850">
    <property type="entry name" value="Metallophos_2"/>
    <property type="match status" value="1"/>
</dbReference>
<dbReference type="Proteomes" id="UP000494245">
    <property type="component" value="Unassembled WGS sequence"/>
</dbReference>
<dbReference type="Gene3D" id="3.60.21.10">
    <property type="match status" value="1"/>
</dbReference>
<dbReference type="InterPro" id="IPR024654">
    <property type="entry name" value="Calcineurin-like_PHP_lpxH"/>
</dbReference>
<sequence length="246" mass="26763">MVLIVLSDIHANLEALEAVLEDAGRLAPPDSPVICLGDLVGYGADPDAVVSLVRARQALAVRGNHEMGVADPKTRRRFNPLAWDAVRWAGARLSPDNLRWVASLPIHLSLEGCRFVHGLPPDEVDTYLFQASSAHVGEVMAQLPETVCFIGHTHQLRLVSLAPDGLRNQRIAQGSYPLDPSWRHLVNAGSVGQPRDGDPRAKYCLFDTEASTLTVHSVEYDAARAARKILDSGQPRAFALFLADPD</sequence>
<evidence type="ECO:0000256" key="1">
    <source>
        <dbReference type="ARBA" id="ARBA00008950"/>
    </source>
</evidence>
<dbReference type="PANTHER" id="PTHR42850:SF2">
    <property type="entry name" value="BLL5683 PROTEIN"/>
    <property type="match status" value="1"/>
</dbReference>
<comment type="caution">
    <text evidence="3">The sequence shown here is derived from an EMBL/GenBank/DDBJ whole genome shotgun (WGS) entry which is preliminary data.</text>
</comment>
<evidence type="ECO:0000313" key="4">
    <source>
        <dbReference type="Proteomes" id="UP000494245"/>
    </source>
</evidence>